<organism evidence="1 2">
    <name type="scientific">Linnemannia gamsii</name>
    <dbReference type="NCBI Taxonomy" id="64522"/>
    <lineage>
        <taxon>Eukaryota</taxon>
        <taxon>Fungi</taxon>
        <taxon>Fungi incertae sedis</taxon>
        <taxon>Mucoromycota</taxon>
        <taxon>Mortierellomycotina</taxon>
        <taxon>Mortierellomycetes</taxon>
        <taxon>Mortierellales</taxon>
        <taxon>Mortierellaceae</taxon>
        <taxon>Linnemannia</taxon>
    </lineage>
</organism>
<name>A0ABQ7KFW9_9FUNG</name>
<evidence type="ECO:0000313" key="1">
    <source>
        <dbReference type="EMBL" id="KAG0298069.1"/>
    </source>
</evidence>
<sequence length="96" mass="11244">MLGVMRDILRVAMAPDRVNWIGNLPVPIDQRSKWHWRTADDNTRFLKHFTSGRFIECFLLMISRASHRLPETWVVGTLDEQHLKLGGVDNNEGRFR</sequence>
<keyword evidence="2" id="KW-1185">Reference proteome</keyword>
<evidence type="ECO:0000313" key="2">
    <source>
        <dbReference type="Proteomes" id="UP001194696"/>
    </source>
</evidence>
<gene>
    <name evidence="1" type="ORF">BGZ96_002962</name>
</gene>
<dbReference type="Proteomes" id="UP001194696">
    <property type="component" value="Unassembled WGS sequence"/>
</dbReference>
<protein>
    <submittedName>
        <fullName evidence="1">Uncharacterized protein</fullName>
    </submittedName>
</protein>
<proteinExistence type="predicted"/>
<dbReference type="EMBL" id="JAAAIM010000016">
    <property type="protein sequence ID" value="KAG0298069.1"/>
    <property type="molecule type" value="Genomic_DNA"/>
</dbReference>
<accession>A0ABQ7KFW9</accession>
<reference evidence="1 2" key="1">
    <citation type="journal article" date="2020" name="Fungal Divers.">
        <title>Resolving the Mortierellaceae phylogeny through synthesis of multi-gene phylogenetics and phylogenomics.</title>
        <authorList>
            <person name="Vandepol N."/>
            <person name="Liber J."/>
            <person name="Desiro A."/>
            <person name="Na H."/>
            <person name="Kennedy M."/>
            <person name="Barry K."/>
            <person name="Grigoriev I.V."/>
            <person name="Miller A.N."/>
            <person name="O'Donnell K."/>
            <person name="Stajich J.E."/>
            <person name="Bonito G."/>
        </authorList>
    </citation>
    <scope>NUCLEOTIDE SEQUENCE [LARGE SCALE GENOMIC DNA]</scope>
    <source>
        <strain evidence="1 2">AD045</strain>
    </source>
</reference>
<comment type="caution">
    <text evidence="1">The sequence shown here is derived from an EMBL/GenBank/DDBJ whole genome shotgun (WGS) entry which is preliminary data.</text>
</comment>